<evidence type="ECO:0000259" key="4">
    <source>
        <dbReference type="PROSITE" id="PS50600"/>
    </source>
</evidence>
<reference evidence="5 6" key="1">
    <citation type="submission" date="2017-12" db="EMBL/GenBank/DDBJ databases">
        <title>Integrating genomic resources of turbot (Scophthalmus maximus) in depth evaluation of genetic and physical mapping variation across individuals.</title>
        <authorList>
            <person name="Martinez P."/>
        </authorList>
    </citation>
    <scope>NUCLEOTIDE SEQUENCE [LARGE SCALE GENOMIC DNA]</scope>
</reference>
<name>A0A2U9CVI0_SCOMX</name>
<evidence type="ECO:0000313" key="5">
    <source>
        <dbReference type="EMBL" id="AWP19656.1"/>
    </source>
</evidence>
<evidence type="ECO:0000313" key="6">
    <source>
        <dbReference type="Proteomes" id="UP000246464"/>
    </source>
</evidence>
<keyword evidence="3" id="KW-0378">Hydrolase</keyword>
<sequence length="101" mass="11697">MTAMWKGSFRGLNKLDPMAYDVLIGPVCDNWHWTLVVIYPNEKRSIYIDPFGETPAHITKCKDMTRAFMRHKCLHISRWTCDQISHSCQQDSTSCGPFVCK</sequence>
<evidence type="ECO:0000256" key="1">
    <source>
        <dbReference type="ARBA" id="ARBA00005234"/>
    </source>
</evidence>
<protein>
    <submittedName>
        <fullName evidence="5">Putative sentrin-specific protease 2-like</fullName>
    </submittedName>
</protein>
<feature type="domain" description="Ubiquitin-like protease family profile" evidence="4">
    <location>
        <begin position="1"/>
        <end position="101"/>
    </location>
</feature>
<dbReference type="Proteomes" id="UP000246464">
    <property type="component" value="Chromosome 20"/>
</dbReference>
<dbReference type="GO" id="GO:0006508">
    <property type="term" value="P:proteolysis"/>
    <property type="evidence" value="ECO:0007669"/>
    <property type="project" value="UniProtKB-KW"/>
</dbReference>
<dbReference type="InterPro" id="IPR038765">
    <property type="entry name" value="Papain-like_cys_pep_sf"/>
</dbReference>
<dbReference type="AlphaFoldDB" id="A0A2U9CVI0"/>
<feature type="non-terminal residue" evidence="5">
    <location>
        <position position="101"/>
    </location>
</feature>
<keyword evidence="6" id="KW-1185">Reference proteome</keyword>
<comment type="similarity">
    <text evidence="1">Belongs to the peptidase C48 family.</text>
</comment>
<keyword evidence="2 5" id="KW-0645">Protease</keyword>
<dbReference type="GO" id="GO:0008234">
    <property type="term" value="F:cysteine-type peptidase activity"/>
    <property type="evidence" value="ECO:0007669"/>
    <property type="project" value="InterPro"/>
</dbReference>
<dbReference type="InterPro" id="IPR003653">
    <property type="entry name" value="Peptidase_C48_C"/>
</dbReference>
<organism evidence="5 6">
    <name type="scientific">Scophthalmus maximus</name>
    <name type="common">Turbot</name>
    <name type="synonym">Psetta maxima</name>
    <dbReference type="NCBI Taxonomy" id="52904"/>
    <lineage>
        <taxon>Eukaryota</taxon>
        <taxon>Metazoa</taxon>
        <taxon>Chordata</taxon>
        <taxon>Craniata</taxon>
        <taxon>Vertebrata</taxon>
        <taxon>Euteleostomi</taxon>
        <taxon>Actinopterygii</taxon>
        <taxon>Neopterygii</taxon>
        <taxon>Teleostei</taxon>
        <taxon>Neoteleostei</taxon>
        <taxon>Acanthomorphata</taxon>
        <taxon>Carangaria</taxon>
        <taxon>Pleuronectiformes</taxon>
        <taxon>Pleuronectoidei</taxon>
        <taxon>Scophthalmidae</taxon>
        <taxon>Scophthalmus</taxon>
    </lineage>
</organism>
<proteinExistence type="inferred from homology"/>
<dbReference type="PROSITE" id="PS50600">
    <property type="entry name" value="ULP_PROTEASE"/>
    <property type="match status" value="1"/>
</dbReference>
<dbReference type="SUPFAM" id="SSF54001">
    <property type="entry name" value="Cysteine proteinases"/>
    <property type="match status" value="1"/>
</dbReference>
<accession>A0A2U9CVI0</accession>
<dbReference type="EMBL" id="CP026262">
    <property type="protein sequence ID" value="AWP19656.1"/>
    <property type="molecule type" value="Genomic_DNA"/>
</dbReference>
<gene>
    <name evidence="5" type="ORF">SMAX5B_020675</name>
</gene>
<evidence type="ECO:0000256" key="3">
    <source>
        <dbReference type="ARBA" id="ARBA00022801"/>
    </source>
</evidence>
<evidence type="ECO:0000256" key="2">
    <source>
        <dbReference type="ARBA" id="ARBA00022670"/>
    </source>
</evidence>
<dbReference type="Gene3D" id="3.40.395.10">
    <property type="entry name" value="Adenoviral Proteinase, Chain A"/>
    <property type="match status" value="1"/>
</dbReference>
<dbReference type="Pfam" id="PF02902">
    <property type="entry name" value="Peptidase_C48"/>
    <property type="match status" value="1"/>
</dbReference>